<reference evidence="1" key="1">
    <citation type="submission" date="2019-03" db="EMBL/GenBank/DDBJ databases">
        <title>Candidatus Syntrophosphaera thermopropionivorans: a novel player in syntrophic propionate oxidation during anaerobic digestion.</title>
        <authorList>
            <person name="Dyksma S."/>
        </authorList>
    </citation>
    <scope>NUCLEOTIDE SEQUENCE</scope>
    <source>
        <strain evidence="1">W5</strain>
    </source>
</reference>
<dbReference type="EMBL" id="SMOG01000008">
    <property type="protein sequence ID" value="TDF73142.1"/>
    <property type="molecule type" value="Genomic_DNA"/>
</dbReference>
<organism evidence="1 2">
    <name type="scientific">Candidatus Syntrophosphaera thermopropionivorans</name>
    <dbReference type="NCBI Taxonomy" id="2593015"/>
    <lineage>
        <taxon>Bacteria</taxon>
        <taxon>Pseudomonadati</taxon>
        <taxon>Candidatus Cloacimonadota</taxon>
        <taxon>Candidatus Cloacimonadia</taxon>
        <taxon>Candidatus Cloacimonadales</taxon>
        <taxon>Candidatus Cloacimonadaceae</taxon>
        <taxon>Candidatus Syntrophosphaera</taxon>
    </lineage>
</organism>
<evidence type="ECO:0000313" key="2">
    <source>
        <dbReference type="Proteomes" id="UP000294588"/>
    </source>
</evidence>
<gene>
    <name evidence="1" type="ORF">E0946_03770</name>
</gene>
<keyword evidence="2" id="KW-1185">Reference proteome</keyword>
<proteinExistence type="predicted"/>
<protein>
    <submittedName>
        <fullName evidence="1">Lipid-A-disaccharide synthase</fullName>
        <ecNumber evidence="1">2.4.1.182</ecNumber>
    </submittedName>
</protein>
<comment type="caution">
    <text evidence="1">The sequence shown here is derived from an EMBL/GenBank/DDBJ whole genome shotgun (WGS) entry which is preliminary data.</text>
</comment>
<keyword evidence="1" id="KW-0808">Transferase</keyword>
<name>A0AC61QJA3_9BACT</name>
<evidence type="ECO:0000313" key="1">
    <source>
        <dbReference type="EMBL" id="TDF73142.1"/>
    </source>
</evidence>
<dbReference type="Proteomes" id="UP000294588">
    <property type="component" value="Unassembled WGS sequence"/>
</dbReference>
<keyword evidence="1" id="KW-0328">Glycosyltransferase</keyword>
<sequence length="385" mass="43912">MSNLTKDSYTIFWLAGENSGDLHSSIVMKSLNSGIPGVRHIGIGGPRMQAEGLKPLFPFAPFNVMGFVEVAGHLGFFWKVERQLKKFFQEEKPDLAILVDYPGFNLRIAKMADDLHIPVLFYICPQFWAWKHNRVYKLKENVRQVACILPFEKELLEMHNISATYVGHPIAEEIKFELDREGFARFYGINPEKQWIGFLPGSRDNEVKRMLPAFLEAAKILDENRFEVMISKASTVSHSLFMHICESSGLPRLHIVDGYRYEMMKYADYLVSTSGTATLEAAFIGTPLTICYKAVPISYLIGRKLVRIKRIGLPNIVLDKDLLPELIQKDCNPRNIVKTVLETLDNPDKITLIKKELSQLKALLGDRKTSIEMLNLVKKMLETYA</sequence>
<accession>A0AC61QJA3</accession>
<dbReference type="EC" id="2.4.1.182" evidence="1"/>